<protein>
    <submittedName>
        <fullName evidence="6">Transcriptional regulator, GntR family</fullName>
    </submittedName>
</protein>
<organism evidence="6 7">
    <name type="scientific">Nitratireductor aquibiodomus</name>
    <dbReference type="NCBI Taxonomy" id="204799"/>
    <lineage>
        <taxon>Bacteria</taxon>
        <taxon>Pseudomonadati</taxon>
        <taxon>Pseudomonadota</taxon>
        <taxon>Alphaproteobacteria</taxon>
        <taxon>Hyphomicrobiales</taxon>
        <taxon>Phyllobacteriaceae</taxon>
        <taxon>Nitratireductor</taxon>
    </lineage>
</organism>
<sequence length="273" mass="30584">MNGAWIIDGPLPRDRMAPAGQTSPSWLRELEERVIAGDDFWQIAGELRHDKAQQADPVKTGAQAVPFVEIVYEMLRIAIRTGALATGTPLIEAEIGDALAVSRTPVREAMQRLSADGLLSRRKRGWEVRKLDLVQIRESYEVRMALEGFATAQAAIRASEEEVASIAAATEARSELDFDNISDRLTSNRELHGLIFAASGNERLVSSIRKNMQYYFAHRFAQFVSREEAALFQQQHELITDAIAARNPAEAELVARQHVKSTYLAFEKFYKLL</sequence>
<keyword evidence="7" id="KW-1185">Reference proteome</keyword>
<dbReference type="PROSITE" id="PS50949">
    <property type="entry name" value="HTH_GNTR"/>
    <property type="match status" value="1"/>
</dbReference>
<evidence type="ECO:0000256" key="4">
    <source>
        <dbReference type="SAM" id="MobiDB-lite"/>
    </source>
</evidence>
<name>A0A1H4QJP7_9HYPH</name>
<feature type="domain" description="HTH gntR-type" evidence="5">
    <location>
        <begin position="65"/>
        <end position="131"/>
    </location>
</feature>
<dbReference type="SMART" id="SM00895">
    <property type="entry name" value="FCD"/>
    <property type="match status" value="1"/>
</dbReference>
<dbReference type="Pfam" id="PF00392">
    <property type="entry name" value="GntR"/>
    <property type="match status" value="1"/>
</dbReference>
<dbReference type="InterPro" id="IPR000524">
    <property type="entry name" value="Tscrpt_reg_HTH_GntR"/>
</dbReference>
<keyword evidence="2" id="KW-0238">DNA-binding</keyword>
<dbReference type="Proteomes" id="UP000199064">
    <property type="component" value="Unassembled WGS sequence"/>
</dbReference>
<dbReference type="Gene3D" id="1.20.120.530">
    <property type="entry name" value="GntR ligand-binding domain-like"/>
    <property type="match status" value="1"/>
</dbReference>
<feature type="region of interest" description="Disordered" evidence="4">
    <location>
        <begin position="1"/>
        <end position="22"/>
    </location>
</feature>
<evidence type="ECO:0000259" key="5">
    <source>
        <dbReference type="PROSITE" id="PS50949"/>
    </source>
</evidence>
<evidence type="ECO:0000256" key="3">
    <source>
        <dbReference type="ARBA" id="ARBA00023163"/>
    </source>
</evidence>
<dbReference type="CDD" id="cd07377">
    <property type="entry name" value="WHTH_GntR"/>
    <property type="match status" value="1"/>
</dbReference>
<dbReference type="RefSeq" id="WP_007007203.1">
    <property type="nucleotide sequence ID" value="NZ_FNSL01000002.1"/>
</dbReference>
<dbReference type="Gene3D" id="1.10.10.10">
    <property type="entry name" value="Winged helix-like DNA-binding domain superfamily/Winged helix DNA-binding domain"/>
    <property type="match status" value="1"/>
</dbReference>
<dbReference type="InterPro" id="IPR008920">
    <property type="entry name" value="TF_FadR/GntR_C"/>
</dbReference>
<dbReference type="EMBL" id="FNSL01000002">
    <property type="protein sequence ID" value="SEC19751.1"/>
    <property type="molecule type" value="Genomic_DNA"/>
</dbReference>
<dbReference type="GO" id="GO:0003700">
    <property type="term" value="F:DNA-binding transcription factor activity"/>
    <property type="evidence" value="ECO:0007669"/>
    <property type="project" value="InterPro"/>
</dbReference>
<evidence type="ECO:0000256" key="1">
    <source>
        <dbReference type="ARBA" id="ARBA00023015"/>
    </source>
</evidence>
<reference evidence="7" key="1">
    <citation type="submission" date="2016-10" db="EMBL/GenBank/DDBJ databases">
        <authorList>
            <person name="Varghese N."/>
            <person name="Submissions S."/>
        </authorList>
    </citation>
    <scope>NUCLEOTIDE SEQUENCE [LARGE SCALE GENOMIC DNA]</scope>
    <source>
        <strain evidence="7">ES.061</strain>
    </source>
</reference>
<dbReference type="InterPro" id="IPR036390">
    <property type="entry name" value="WH_DNA-bd_sf"/>
</dbReference>
<dbReference type="InterPro" id="IPR011711">
    <property type="entry name" value="GntR_C"/>
</dbReference>
<dbReference type="SUPFAM" id="SSF48008">
    <property type="entry name" value="GntR ligand-binding domain-like"/>
    <property type="match status" value="1"/>
</dbReference>
<dbReference type="SUPFAM" id="SSF46785">
    <property type="entry name" value="Winged helix' DNA-binding domain"/>
    <property type="match status" value="1"/>
</dbReference>
<dbReference type="Pfam" id="PF07729">
    <property type="entry name" value="FCD"/>
    <property type="match status" value="1"/>
</dbReference>
<evidence type="ECO:0000256" key="2">
    <source>
        <dbReference type="ARBA" id="ARBA00023125"/>
    </source>
</evidence>
<dbReference type="GO" id="GO:0003677">
    <property type="term" value="F:DNA binding"/>
    <property type="evidence" value="ECO:0007669"/>
    <property type="project" value="UniProtKB-KW"/>
</dbReference>
<dbReference type="PANTHER" id="PTHR43537:SF5">
    <property type="entry name" value="UXU OPERON TRANSCRIPTIONAL REGULATOR"/>
    <property type="match status" value="1"/>
</dbReference>
<evidence type="ECO:0000313" key="7">
    <source>
        <dbReference type="Proteomes" id="UP000199064"/>
    </source>
</evidence>
<dbReference type="InterPro" id="IPR036388">
    <property type="entry name" value="WH-like_DNA-bd_sf"/>
</dbReference>
<accession>A0A1H4QJP7</accession>
<keyword evidence="3" id="KW-0804">Transcription</keyword>
<proteinExistence type="predicted"/>
<dbReference type="AlphaFoldDB" id="A0A1H4QJP7"/>
<gene>
    <name evidence="6" type="ORF">SAMN05216452_4111</name>
</gene>
<keyword evidence="1" id="KW-0805">Transcription regulation</keyword>
<dbReference type="SMART" id="SM00345">
    <property type="entry name" value="HTH_GNTR"/>
    <property type="match status" value="1"/>
</dbReference>
<dbReference type="PANTHER" id="PTHR43537">
    <property type="entry name" value="TRANSCRIPTIONAL REGULATOR, GNTR FAMILY"/>
    <property type="match status" value="1"/>
</dbReference>
<evidence type="ECO:0000313" key="6">
    <source>
        <dbReference type="EMBL" id="SEC19751.1"/>
    </source>
</evidence>